<name>A0A1F4U8Z6_UNCSA</name>
<organism evidence="2 3">
    <name type="scientific">candidate division WOR-1 bacterium RIFOXYC2_FULL_46_14</name>
    <dbReference type="NCBI Taxonomy" id="1802587"/>
    <lineage>
        <taxon>Bacteria</taxon>
        <taxon>Bacillati</taxon>
        <taxon>Saganbacteria</taxon>
    </lineage>
</organism>
<comment type="similarity">
    <text evidence="1">Belongs to the TolB family.</text>
</comment>
<dbReference type="InterPro" id="IPR011659">
    <property type="entry name" value="WD40"/>
</dbReference>
<dbReference type="Proteomes" id="UP000179242">
    <property type="component" value="Unassembled WGS sequence"/>
</dbReference>
<evidence type="ECO:0000313" key="2">
    <source>
        <dbReference type="EMBL" id="OGC40763.1"/>
    </source>
</evidence>
<sequence length="945" mass="107307">MRILKIGILFVICHLTFVISSHGATWLDPSYKWKTIETPHFSIHYPKQLEEIAKGFAPEAEGIHNRLSPLFRHTPEWKTNVVLVDNYDYGNGMTTVIPNPLVILYVTDLGSNLSPYSYKEWLKYVFLHEYTHVLHLDTIEGGAQLTKLLFGRILFPNALSPRFIVEGLAVYMESHYGSGGRVFNPRFEAQMRVDILEKKLKTIEQASMTTIYWPGGNLSYIYGAYFIEYLAEKYGEEKLFRLSREYGDYILYDGIESCFRVIFGKKLADLWQDWLADLDKKYADYKTKEIVPTFTSSGYYNLQPAWSDNSDDLYYTHRDFGSYPLIRRLNLSSGKDTKVAELSAFDDSMSILKNRLLFSKPQYYNNFYYYKDLYLMDLASSKISRLTFGERTADPAFSPLEDEFVFTKLNQGGRSLWLYDLKAKIRRQIGDEDPSISYFAPVFSPDGKKIAAAKKSSGDQSIYLLDYTKGWEKKIADFGLCGNPFFSPDGEYLLFDSDRSGTGNIYAYRLSDQKIFQVTDVPGMAIMPKVSPDGKKLAYVNYSSRGYDIAVVPLDPLQWVEPDEKRYRPPAVADIKPLELSVSPKGYYPFPALLPKLWMPLSVVDENGRHTSIFTTSFDSLTHHAYEMQLSYDAKAERPIYEIYYANNQLFPQIFLEAIDFPVNYRWDNNSKIYWERYLSQAVYASFPKYALFSEYDSQAITCSFENINLNNITSLDALTAIPATGNVRGVGLGYSYSNSRTYAVSISPEDGIDLYLSSKFYSKALGSDYSFTNYSISSNQYLPTPVPHHILAFSETGFLSRGEQLSQSDFTWRYLTLRGYPTTYFSGSKGGKATLEYRFPVAYMENGLSYGLTFFDRAFGKFFFDVGGSTFGNVSNIYLSKSAGGEISLSTVNGFGYVPIVLTLGYAVGMDPGGEGKLYFGISSYGQKITKGGVPGDAKRSIVL</sequence>
<gene>
    <name evidence="2" type="ORF">A2438_00485</name>
</gene>
<dbReference type="Gene3D" id="2.120.10.30">
    <property type="entry name" value="TolB, C-terminal domain"/>
    <property type="match status" value="1"/>
</dbReference>
<evidence type="ECO:0000313" key="3">
    <source>
        <dbReference type="Proteomes" id="UP000179242"/>
    </source>
</evidence>
<dbReference type="SUPFAM" id="SSF82171">
    <property type="entry name" value="DPP6 N-terminal domain-like"/>
    <property type="match status" value="1"/>
</dbReference>
<proteinExistence type="inferred from homology"/>
<dbReference type="AlphaFoldDB" id="A0A1F4U8Z6"/>
<dbReference type="InterPro" id="IPR011042">
    <property type="entry name" value="6-blade_b-propeller_TolB-like"/>
</dbReference>
<dbReference type="Pfam" id="PF07676">
    <property type="entry name" value="PD40"/>
    <property type="match status" value="3"/>
</dbReference>
<reference evidence="2 3" key="1">
    <citation type="journal article" date="2016" name="Nat. Commun.">
        <title>Thousands of microbial genomes shed light on interconnected biogeochemical processes in an aquifer system.</title>
        <authorList>
            <person name="Anantharaman K."/>
            <person name="Brown C.T."/>
            <person name="Hug L.A."/>
            <person name="Sharon I."/>
            <person name="Castelle C.J."/>
            <person name="Probst A.J."/>
            <person name="Thomas B.C."/>
            <person name="Singh A."/>
            <person name="Wilkins M.J."/>
            <person name="Karaoz U."/>
            <person name="Brodie E.L."/>
            <person name="Williams K.H."/>
            <person name="Hubbard S.S."/>
            <person name="Banfield J.F."/>
        </authorList>
    </citation>
    <scope>NUCLEOTIDE SEQUENCE [LARGE SCALE GENOMIC DNA]</scope>
</reference>
<evidence type="ECO:0000256" key="1">
    <source>
        <dbReference type="ARBA" id="ARBA00009820"/>
    </source>
</evidence>
<evidence type="ECO:0008006" key="4">
    <source>
        <dbReference type="Google" id="ProtNLM"/>
    </source>
</evidence>
<dbReference type="Gene3D" id="2.40.160.50">
    <property type="entry name" value="membrane protein fhac: a member of the omp85/tpsb transporter family"/>
    <property type="match status" value="1"/>
</dbReference>
<dbReference type="EMBL" id="MEUJ01000002">
    <property type="protein sequence ID" value="OGC40763.1"/>
    <property type="molecule type" value="Genomic_DNA"/>
</dbReference>
<protein>
    <recommendedName>
        <fullName evidence="4">Bacterial surface antigen (D15) domain-containing protein</fullName>
    </recommendedName>
</protein>
<dbReference type="PANTHER" id="PTHR36842:SF1">
    <property type="entry name" value="PROTEIN TOLB"/>
    <property type="match status" value="1"/>
</dbReference>
<comment type="caution">
    <text evidence="2">The sequence shown here is derived from an EMBL/GenBank/DDBJ whole genome shotgun (WGS) entry which is preliminary data.</text>
</comment>
<dbReference type="PANTHER" id="PTHR36842">
    <property type="entry name" value="PROTEIN TOLB HOMOLOG"/>
    <property type="match status" value="1"/>
</dbReference>
<accession>A0A1F4U8Z6</accession>